<dbReference type="SUPFAM" id="SSF51735">
    <property type="entry name" value="NAD(P)-binding Rossmann-fold domains"/>
    <property type="match status" value="1"/>
</dbReference>
<dbReference type="Proteomes" id="UP000243723">
    <property type="component" value="Unassembled WGS sequence"/>
</dbReference>
<proteinExistence type="inferred from homology"/>
<dbReference type="OrthoDB" id="7289984at2759"/>
<dbReference type="EMBL" id="NHZQ01000412">
    <property type="protein sequence ID" value="PSK37326.1"/>
    <property type="molecule type" value="Genomic_DNA"/>
</dbReference>
<organism evidence="3 4">
    <name type="scientific">Elsinoe australis</name>
    <dbReference type="NCBI Taxonomy" id="40998"/>
    <lineage>
        <taxon>Eukaryota</taxon>
        <taxon>Fungi</taxon>
        <taxon>Dikarya</taxon>
        <taxon>Ascomycota</taxon>
        <taxon>Pezizomycotina</taxon>
        <taxon>Dothideomycetes</taxon>
        <taxon>Dothideomycetidae</taxon>
        <taxon>Myriangiales</taxon>
        <taxon>Elsinoaceae</taxon>
        <taxon>Elsinoe</taxon>
    </lineage>
</organism>
<reference evidence="3 4" key="1">
    <citation type="submission" date="2017-05" db="EMBL/GenBank/DDBJ databases">
        <title>Draft genome sequence of Elsinoe australis.</title>
        <authorList>
            <person name="Cheng Q."/>
        </authorList>
    </citation>
    <scope>NUCLEOTIDE SEQUENCE [LARGE SCALE GENOMIC DNA]</scope>
    <source>
        <strain evidence="3 4">NL1</strain>
    </source>
</reference>
<dbReference type="Pfam" id="PF00106">
    <property type="entry name" value="adh_short"/>
    <property type="match status" value="1"/>
</dbReference>
<dbReference type="PRINTS" id="PR00081">
    <property type="entry name" value="GDHRDH"/>
</dbReference>
<evidence type="ECO:0000256" key="1">
    <source>
        <dbReference type="ARBA" id="ARBA00006484"/>
    </source>
</evidence>
<accession>A0A2P7YMY7</accession>
<dbReference type="PANTHER" id="PTHR43544:SF36">
    <property type="entry name" value="CHAIN OXIDOREDUCTASE (CSGA), PUTATIVE (AFU_ORTHOLOGUE AFUA_4G00910)-RELATED"/>
    <property type="match status" value="1"/>
</dbReference>
<sequence length="250" mass="27145">MASYFVTGSTRGIGFQVVTFLASKPTSEVSKIFAAARKENEALKKLIETSSSRVEFVPLEVTSQESVKAAVSTVEASLNGKGLDVLINNAGIANFGPQKYEEMTDLNEHFNINVVGTHNIISAFLPLLKQGTSKKVINITSTMGSMAMSAFFKHQPTPAYKVSKAALNMLTVQYSEALEGEGFTVVALCPGWVKTDLGTDAADLTVEESANGILEIAERITTKDNGKYFTVRVPGWEDKPQQYHGGERPW</sequence>
<dbReference type="PRINTS" id="PR00080">
    <property type="entry name" value="SDRFAMILY"/>
</dbReference>
<protein>
    <submittedName>
        <fullName evidence="3">Uncharacterized protein</fullName>
    </submittedName>
</protein>
<dbReference type="Gene3D" id="3.40.50.720">
    <property type="entry name" value="NAD(P)-binding Rossmann-like Domain"/>
    <property type="match status" value="1"/>
</dbReference>
<comment type="caution">
    <text evidence="3">The sequence shown here is derived from an EMBL/GenBank/DDBJ whole genome shotgun (WGS) entry which is preliminary data.</text>
</comment>
<comment type="similarity">
    <text evidence="1 2">Belongs to the short-chain dehydrogenases/reductases (SDR) family.</text>
</comment>
<evidence type="ECO:0000313" key="4">
    <source>
        <dbReference type="Proteomes" id="UP000243723"/>
    </source>
</evidence>
<keyword evidence="4" id="KW-1185">Reference proteome</keyword>
<dbReference type="InterPro" id="IPR002347">
    <property type="entry name" value="SDR_fam"/>
</dbReference>
<dbReference type="InterPro" id="IPR036291">
    <property type="entry name" value="NAD(P)-bd_dom_sf"/>
</dbReference>
<gene>
    <name evidence="3" type="ORF">B9Z65_2068</name>
</gene>
<dbReference type="PANTHER" id="PTHR43544">
    <property type="entry name" value="SHORT-CHAIN DEHYDROGENASE/REDUCTASE"/>
    <property type="match status" value="1"/>
</dbReference>
<dbReference type="InterPro" id="IPR051468">
    <property type="entry name" value="Fungal_SecMetab_SDRs"/>
</dbReference>
<dbReference type="AlphaFoldDB" id="A0A2P7YMY7"/>
<dbReference type="GO" id="GO:0005737">
    <property type="term" value="C:cytoplasm"/>
    <property type="evidence" value="ECO:0007669"/>
    <property type="project" value="TreeGrafter"/>
</dbReference>
<dbReference type="GO" id="GO:0016491">
    <property type="term" value="F:oxidoreductase activity"/>
    <property type="evidence" value="ECO:0007669"/>
    <property type="project" value="TreeGrafter"/>
</dbReference>
<evidence type="ECO:0000256" key="2">
    <source>
        <dbReference type="RuleBase" id="RU000363"/>
    </source>
</evidence>
<evidence type="ECO:0000313" key="3">
    <source>
        <dbReference type="EMBL" id="PSK37326.1"/>
    </source>
</evidence>
<name>A0A2P7YMY7_9PEZI</name>
<dbReference type="CDD" id="cd05325">
    <property type="entry name" value="carb_red_sniffer_like_SDR_c"/>
    <property type="match status" value="1"/>
</dbReference>